<comment type="subcellular location">
    <subcellularLocation>
        <location evidence="1">Nucleus</location>
    </subcellularLocation>
</comment>
<evidence type="ECO:0000313" key="7">
    <source>
        <dbReference type="Proteomes" id="UP001162162"/>
    </source>
</evidence>
<keyword evidence="3" id="KW-0235">DNA replication</keyword>
<proteinExistence type="predicted"/>
<name>A0AAV8Z2R6_9CUCU</name>
<dbReference type="GO" id="GO:0006271">
    <property type="term" value="P:DNA strand elongation involved in DNA replication"/>
    <property type="evidence" value="ECO:0007669"/>
    <property type="project" value="TreeGrafter"/>
</dbReference>
<evidence type="ECO:0000256" key="5">
    <source>
        <dbReference type="SAM" id="MobiDB-lite"/>
    </source>
</evidence>
<evidence type="ECO:0000256" key="2">
    <source>
        <dbReference type="ARBA" id="ARBA00017589"/>
    </source>
</evidence>
<protein>
    <recommendedName>
        <fullName evidence="2">DNA polymerase delta subunit 3</fullName>
    </recommendedName>
</protein>
<dbReference type="InterPro" id="IPR041913">
    <property type="entry name" value="POLD3_sf"/>
</dbReference>
<reference evidence="6" key="1">
    <citation type="journal article" date="2023" name="Insect Mol. Biol.">
        <title>Genome sequencing provides insights into the evolution of gene families encoding plant cell wall-degrading enzymes in longhorned beetles.</title>
        <authorList>
            <person name="Shin N.R."/>
            <person name="Okamura Y."/>
            <person name="Kirsch R."/>
            <person name="Pauchet Y."/>
        </authorList>
    </citation>
    <scope>NUCLEOTIDE SEQUENCE</scope>
    <source>
        <strain evidence="6">AMC_N1</strain>
    </source>
</reference>
<dbReference type="Gene3D" id="3.90.1030.20">
    <property type="entry name" value="DNA polymerase delta, p66 (Cdc27) subunit, wHTH domain"/>
    <property type="match status" value="1"/>
</dbReference>
<dbReference type="GO" id="GO:1904161">
    <property type="term" value="P:DNA synthesis involved in UV-damage excision repair"/>
    <property type="evidence" value="ECO:0007669"/>
    <property type="project" value="TreeGrafter"/>
</dbReference>
<feature type="compositionally biased region" description="Low complexity" evidence="5">
    <location>
        <begin position="203"/>
        <end position="221"/>
    </location>
</feature>
<comment type="caution">
    <text evidence="6">The sequence shown here is derived from an EMBL/GenBank/DDBJ whole genome shotgun (WGS) entry which is preliminary data.</text>
</comment>
<evidence type="ECO:0000256" key="3">
    <source>
        <dbReference type="ARBA" id="ARBA00022705"/>
    </source>
</evidence>
<sequence>MDSATEDLYFQKLQEFVQDEDKIVTVASFAADRGISIQNSRKLITKYAEDQRKLKSDELAVTYVLTGVLKDTGARGVFMVKEEDLERKQELFENELYKLIYSIQKCRHINFNIIALVDMLDATKIREKALEGSVVSKNCVKRILKVKKSTPPPPPTVKGKSSFFEPKPGTSIGPVKSPEKKRQEPSKNDHKTNGSASITGMFKAAAAKSNQQNSQRDSSSNGVAAKSKSGMDSGIKSEKLSAASSDLKDNVRDDEIVEIMDDEVTDTRKEEKVSSKPDKKKRRRDKSQDVPSKRRKRIVERNDSDSDDMFERDDNEDIVERSDDEPDRIPSPVNEKKLPPKNKRRKAVEKTYTDEEGFVGKELFYSQ</sequence>
<dbReference type="GO" id="GO:0006297">
    <property type="term" value="P:nucleotide-excision repair, DNA gap filling"/>
    <property type="evidence" value="ECO:0007669"/>
    <property type="project" value="TreeGrafter"/>
</dbReference>
<dbReference type="PANTHER" id="PTHR17598">
    <property type="entry name" value="DNA POLYMERASE DELTA SUBUNIT 3"/>
    <property type="match status" value="1"/>
</dbReference>
<keyword evidence="7" id="KW-1185">Reference proteome</keyword>
<feature type="compositionally biased region" description="Acidic residues" evidence="5">
    <location>
        <begin position="255"/>
        <end position="264"/>
    </location>
</feature>
<evidence type="ECO:0000256" key="4">
    <source>
        <dbReference type="ARBA" id="ARBA00023242"/>
    </source>
</evidence>
<dbReference type="PANTHER" id="PTHR17598:SF13">
    <property type="entry name" value="DNA POLYMERASE DELTA SUBUNIT 3"/>
    <property type="match status" value="1"/>
</dbReference>
<organism evidence="6 7">
    <name type="scientific">Aromia moschata</name>
    <dbReference type="NCBI Taxonomy" id="1265417"/>
    <lineage>
        <taxon>Eukaryota</taxon>
        <taxon>Metazoa</taxon>
        <taxon>Ecdysozoa</taxon>
        <taxon>Arthropoda</taxon>
        <taxon>Hexapoda</taxon>
        <taxon>Insecta</taxon>
        <taxon>Pterygota</taxon>
        <taxon>Neoptera</taxon>
        <taxon>Endopterygota</taxon>
        <taxon>Coleoptera</taxon>
        <taxon>Polyphaga</taxon>
        <taxon>Cucujiformia</taxon>
        <taxon>Chrysomeloidea</taxon>
        <taxon>Cerambycidae</taxon>
        <taxon>Cerambycinae</taxon>
        <taxon>Callichromatini</taxon>
        <taxon>Aromia</taxon>
    </lineage>
</organism>
<feature type="region of interest" description="Disordered" evidence="5">
    <location>
        <begin position="146"/>
        <end position="349"/>
    </location>
</feature>
<feature type="compositionally biased region" description="Basic and acidic residues" evidence="5">
    <location>
        <begin position="177"/>
        <end position="192"/>
    </location>
</feature>
<feature type="compositionally biased region" description="Basic and acidic residues" evidence="5">
    <location>
        <begin position="265"/>
        <end position="277"/>
    </location>
</feature>
<feature type="compositionally biased region" description="Acidic residues" evidence="5">
    <location>
        <begin position="305"/>
        <end position="326"/>
    </location>
</feature>
<dbReference type="GO" id="GO:0043625">
    <property type="term" value="C:delta DNA polymerase complex"/>
    <property type="evidence" value="ECO:0007669"/>
    <property type="project" value="InterPro"/>
</dbReference>
<gene>
    <name evidence="6" type="ORF">NQ318_006110</name>
</gene>
<dbReference type="InterPro" id="IPR019038">
    <property type="entry name" value="POLD3"/>
</dbReference>
<keyword evidence="4" id="KW-0539">Nucleus</keyword>
<evidence type="ECO:0000313" key="6">
    <source>
        <dbReference type="EMBL" id="KAJ8958171.1"/>
    </source>
</evidence>
<accession>A0AAV8Z2R6</accession>
<dbReference type="EMBL" id="JAPWTK010000019">
    <property type="protein sequence ID" value="KAJ8958171.1"/>
    <property type="molecule type" value="Genomic_DNA"/>
</dbReference>
<dbReference type="Pfam" id="PF09507">
    <property type="entry name" value="CDC27"/>
    <property type="match status" value="1"/>
</dbReference>
<dbReference type="AlphaFoldDB" id="A0AAV8Z2R6"/>
<dbReference type="GO" id="GO:0003887">
    <property type="term" value="F:DNA-directed DNA polymerase activity"/>
    <property type="evidence" value="ECO:0007669"/>
    <property type="project" value="TreeGrafter"/>
</dbReference>
<evidence type="ECO:0000256" key="1">
    <source>
        <dbReference type="ARBA" id="ARBA00004123"/>
    </source>
</evidence>
<dbReference type="Proteomes" id="UP001162162">
    <property type="component" value="Unassembled WGS sequence"/>
</dbReference>